<accession>A0ABX1J919</accession>
<dbReference type="RefSeq" id="WP_168517258.1">
    <property type="nucleotide sequence ID" value="NZ_JAAXLS010000011.1"/>
</dbReference>
<comment type="caution">
    <text evidence="2">The sequence shown here is derived from an EMBL/GenBank/DDBJ whole genome shotgun (WGS) entry which is preliminary data.</text>
</comment>
<evidence type="ECO:0008006" key="4">
    <source>
        <dbReference type="Google" id="ProtNLM"/>
    </source>
</evidence>
<feature type="transmembrane region" description="Helical" evidence="1">
    <location>
        <begin position="21"/>
        <end position="38"/>
    </location>
</feature>
<gene>
    <name evidence="2" type="ORF">HFP15_18535</name>
</gene>
<dbReference type="Proteomes" id="UP000715441">
    <property type="component" value="Unassembled WGS sequence"/>
</dbReference>
<sequence length="94" mass="9867">MTRQHKLFLRVVLRLDQAGSALFIVVALAAAVALAVVGPVDAVLWVLGVGVIAYAAALALLGVCMAYGLTRAASRGEEVSPQLWKSVLMYGGDR</sequence>
<evidence type="ECO:0000256" key="1">
    <source>
        <dbReference type="SAM" id="Phobius"/>
    </source>
</evidence>
<feature type="transmembrane region" description="Helical" evidence="1">
    <location>
        <begin position="44"/>
        <end position="69"/>
    </location>
</feature>
<keyword evidence="3" id="KW-1185">Reference proteome</keyword>
<organism evidence="2 3">
    <name type="scientific">Amycolatopsis acididurans</name>
    <dbReference type="NCBI Taxonomy" id="2724524"/>
    <lineage>
        <taxon>Bacteria</taxon>
        <taxon>Bacillati</taxon>
        <taxon>Actinomycetota</taxon>
        <taxon>Actinomycetes</taxon>
        <taxon>Pseudonocardiales</taxon>
        <taxon>Pseudonocardiaceae</taxon>
        <taxon>Amycolatopsis</taxon>
    </lineage>
</organism>
<keyword evidence="1" id="KW-0812">Transmembrane</keyword>
<reference evidence="2 3" key="1">
    <citation type="submission" date="2020-04" db="EMBL/GenBank/DDBJ databases">
        <title>Novel species.</title>
        <authorList>
            <person name="Teo W.F.A."/>
            <person name="Lipun K."/>
            <person name="Srisuk N."/>
            <person name="Duangmal K."/>
        </authorList>
    </citation>
    <scope>NUCLEOTIDE SEQUENCE [LARGE SCALE GENOMIC DNA]</scope>
    <source>
        <strain evidence="2 3">K13G38</strain>
    </source>
</reference>
<keyword evidence="1" id="KW-0472">Membrane</keyword>
<name>A0ABX1J919_9PSEU</name>
<evidence type="ECO:0000313" key="3">
    <source>
        <dbReference type="Proteomes" id="UP000715441"/>
    </source>
</evidence>
<proteinExistence type="predicted"/>
<keyword evidence="1" id="KW-1133">Transmembrane helix</keyword>
<protein>
    <recommendedName>
        <fullName evidence="4">Sensor histidine kinase</fullName>
    </recommendedName>
</protein>
<dbReference type="EMBL" id="JAAXLS010000011">
    <property type="protein sequence ID" value="NKQ54886.1"/>
    <property type="molecule type" value="Genomic_DNA"/>
</dbReference>
<evidence type="ECO:0000313" key="2">
    <source>
        <dbReference type="EMBL" id="NKQ54886.1"/>
    </source>
</evidence>